<dbReference type="Pfam" id="PF03492">
    <property type="entry name" value="Methyltransf_7"/>
    <property type="match status" value="2"/>
</dbReference>
<reference evidence="5 6" key="1">
    <citation type="submission" date="2023-03" db="EMBL/GenBank/DDBJ databases">
        <title>WGS of Gossypium arboreum.</title>
        <authorList>
            <person name="Yu D."/>
        </authorList>
    </citation>
    <scope>NUCLEOTIDE SEQUENCE [LARGE SCALE GENOMIC DNA]</scope>
    <source>
        <tissue evidence="5">Leaf</tissue>
    </source>
</reference>
<keyword evidence="2" id="KW-0808">Transferase</keyword>
<evidence type="ECO:0000256" key="1">
    <source>
        <dbReference type="ARBA" id="ARBA00022603"/>
    </source>
</evidence>
<comment type="caution">
    <text evidence="5">The sequence shown here is derived from an EMBL/GenBank/DDBJ whole genome shotgun (WGS) entry which is preliminary data.</text>
</comment>
<evidence type="ECO:0000256" key="2">
    <source>
        <dbReference type="ARBA" id="ARBA00022679"/>
    </source>
</evidence>
<sequence>MAAEKVLRMNPADHEISYANNSFYQKEVLMKVRPIVEEAITDMLKKIGVPTCMKMVDMGCASGPNTFQAISHVIDTVHGLCEQQGLKLPEFEVLLNDLPENDFNSVFKSIPDFYKQKGDLVQERSFIGGVAGSFYHRLFPSTSLHFVHSSNGLHWLSKLPVGLENNKGNICMARSSPPNIFKAYANQFWEDFTNFLSSRSKEIVRQGCMVLTFMVRRNPNPSHEHHCLELLAKSLLDLVAQGIVKEADVDSFNLPIYPPCKEEVVDIVEKEGSFEIKQLQVFVMDIDPLSRDEKVRNKEFYMKMGNNIANTFRAGLEPILCGHFGDAILDELFRKFASHVADDPNRSMHQIVNLKEVFMKVRPIVEEAITDMLKKIGVPTCMKVVDMGCASGPTTFQAISHVIDTVHGICQQQELKLPEFEVLLNDLPENDFNSVFKSIPDFYKQKGDLVQERCFIRGVAGSFYHRLFPSTSLHFVHSSTGLHWLSKLLQLFVMDIDPLSQDEKVCNKEFYMKMGNNIANAFKVGLEPILCCHFGDAILDKLFRKFVSHVVDDPNSSMHHMVSLVVSLTKK</sequence>
<keyword evidence="1" id="KW-0489">Methyltransferase</keyword>
<dbReference type="Gene3D" id="3.40.50.150">
    <property type="entry name" value="Vaccinia Virus protein VP39"/>
    <property type="match status" value="2"/>
</dbReference>
<dbReference type="PANTHER" id="PTHR31009">
    <property type="entry name" value="S-ADENOSYL-L-METHIONINE:CARBOXYL METHYLTRANSFERASE FAMILY PROTEIN"/>
    <property type="match status" value="1"/>
</dbReference>
<evidence type="ECO:0000313" key="5">
    <source>
        <dbReference type="EMBL" id="KAK5802493.1"/>
    </source>
</evidence>
<name>A0ABR0NQG4_GOSAR</name>
<gene>
    <name evidence="5" type="ORF">PVK06_030089</name>
</gene>
<dbReference type="Proteomes" id="UP001358586">
    <property type="component" value="Chromosome 9"/>
</dbReference>
<proteinExistence type="predicted"/>
<keyword evidence="3" id="KW-0479">Metal-binding</keyword>
<evidence type="ECO:0000256" key="3">
    <source>
        <dbReference type="ARBA" id="ARBA00022723"/>
    </source>
</evidence>
<evidence type="ECO:0008006" key="7">
    <source>
        <dbReference type="Google" id="ProtNLM"/>
    </source>
</evidence>
<dbReference type="InterPro" id="IPR029063">
    <property type="entry name" value="SAM-dependent_MTases_sf"/>
</dbReference>
<keyword evidence="6" id="KW-1185">Reference proteome</keyword>
<dbReference type="EMBL" id="JARKNE010000009">
    <property type="protein sequence ID" value="KAK5802493.1"/>
    <property type="molecule type" value="Genomic_DNA"/>
</dbReference>
<dbReference type="SUPFAM" id="SSF53335">
    <property type="entry name" value="S-adenosyl-L-methionine-dependent methyltransferases"/>
    <property type="match status" value="2"/>
</dbReference>
<keyword evidence="4" id="KW-0460">Magnesium</keyword>
<organism evidence="5 6">
    <name type="scientific">Gossypium arboreum</name>
    <name type="common">Tree cotton</name>
    <name type="synonym">Gossypium nanking</name>
    <dbReference type="NCBI Taxonomy" id="29729"/>
    <lineage>
        <taxon>Eukaryota</taxon>
        <taxon>Viridiplantae</taxon>
        <taxon>Streptophyta</taxon>
        <taxon>Embryophyta</taxon>
        <taxon>Tracheophyta</taxon>
        <taxon>Spermatophyta</taxon>
        <taxon>Magnoliopsida</taxon>
        <taxon>eudicotyledons</taxon>
        <taxon>Gunneridae</taxon>
        <taxon>Pentapetalae</taxon>
        <taxon>rosids</taxon>
        <taxon>malvids</taxon>
        <taxon>Malvales</taxon>
        <taxon>Malvaceae</taxon>
        <taxon>Malvoideae</taxon>
        <taxon>Gossypium</taxon>
    </lineage>
</organism>
<protein>
    <recommendedName>
        <fullName evidence="7">Salicylate/benzoate carboxyl methyltransferase-like</fullName>
    </recommendedName>
</protein>
<evidence type="ECO:0000256" key="4">
    <source>
        <dbReference type="ARBA" id="ARBA00022842"/>
    </source>
</evidence>
<evidence type="ECO:0000313" key="6">
    <source>
        <dbReference type="Proteomes" id="UP001358586"/>
    </source>
</evidence>
<dbReference type="InterPro" id="IPR042086">
    <property type="entry name" value="MeTrfase_capping"/>
</dbReference>
<dbReference type="InterPro" id="IPR005299">
    <property type="entry name" value="MeTrfase_7"/>
</dbReference>
<accession>A0ABR0NQG4</accession>
<dbReference type="Gene3D" id="1.10.1200.270">
    <property type="entry name" value="Methyltransferase, alpha-helical capping domain"/>
    <property type="match status" value="1"/>
</dbReference>